<dbReference type="GO" id="GO:0046872">
    <property type="term" value="F:metal ion binding"/>
    <property type="evidence" value="ECO:0007669"/>
    <property type="project" value="UniProtKB-KW"/>
</dbReference>
<keyword evidence="5" id="KW-1185">Reference proteome</keyword>
<name>A0A7J7N620_9MAGN</name>
<dbReference type="Pfam" id="PF00168">
    <property type="entry name" value="C2"/>
    <property type="match status" value="1"/>
</dbReference>
<dbReference type="SUPFAM" id="SSF49562">
    <property type="entry name" value="C2 domain (Calcium/lipid-binding domain, CaLB)"/>
    <property type="match status" value="1"/>
</dbReference>
<evidence type="ECO:0000259" key="3">
    <source>
        <dbReference type="PROSITE" id="PS50004"/>
    </source>
</evidence>
<dbReference type="InterPro" id="IPR000008">
    <property type="entry name" value="C2_dom"/>
</dbReference>
<keyword evidence="1" id="KW-0479">Metal-binding</keyword>
<reference evidence="4 5" key="1">
    <citation type="journal article" date="2020" name="IScience">
        <title>Genome Sequencing of the Endangered Kingdonia uniflora (Circaeasteraceae, Ranunculales) Reveals Potential Mechanisms of Evolutionary Specialization.</title>
        <authorList>
            <person name="Sun Y."/>
            <person name="Deng T."/>
            <person name="Zhang A."/>
            <person name="Moore M.J."/>
            <person name="Landis J.B."/>
            <person name="Lin N."/>
            <person name="Zhang H."/>
            <person name="Zhang X."/>
            <person name="Huang J."/>
            <person name="Zhang X."/>
            <person name="Sun H."/>
            <person name="Wang H."/>
        </authorList>
    </citation>
    <scope>NUCLEOTIDE SEQUENCE [LARGE SCALE GENOMIC DNA]</scope>
    <source>
        <strain evidence="4">TB1705</strain>
        <tissue evidence="4">Leaf</tissue>
    </source>
</reference>
<feature type="domain" description="C2" evidence="3">
    <location>
        <begin position="1"/>
        <end position="127"/>
    </location>
</feature>
<proteinExistence type="predicted"/>
<dbReference type="PROSITE" id="PS50004">
    <property type="entry name" value="C2"/>
    <property type="match status" value="1"/>
</dbReference>
<dbReference type="InterPro" id="IPR035892">
    <property type="entry name" value="C2_domain_sf"/>
</dbReference>
<dbReference type="EMBL" id="JACGCM010001026">
    <property type="protein sequence ID" value="KAF6162492.1"/>
    <property type="molecule type" value="Genomic_DNA"/>
</dbReference>
<evidence type="ECO:0000313" key="5">
    <source>
        <dbReference type="Proteomes" id="UP000541444"/>
    </source>
</evidence>
<sequence length="176" mass="19613">MGSGILEVLLVDACCLKDTDCFGIFSCGIFACCCGKDTKFIGKMDPYVLIHFGNEERKSKVARWQGGNPVWNEKFTFEAEYPGEKNDLYKLTFKIMDEDTLTGGDFVGESVIYVKDVISLGVEEGTIELPTAKYSVVLQDKRYYGDIRVGVKFIRKVEGVKEKDTAACKESHSASE</sequence>
<protein>
    <recommendedName>
        <fullName evidence="3">C2 domain-containing protein</fullName>
    </recommendedName>
</protein>
<dbReference type="Gene3D" id="2.60.40.150">
    <property type="entry name" value="C2 domain"/>
    <property type="match status" value="1"/>
</dbReference>
<keyword evidence="2" id="KW-0106">Calcium</keyword>
<dbReference type="PANTHER" id="PTHR46502:SF15">
    <property type="entry name" value="16 KDA PHLOEM PROTEIN 1"/>
    <property type="match status" value="1"/>
</dbReference>
<accession>A0A7J7N620</accession>
<evidence type="ECO:0000313" key="4">
    <source>
        <dbReference type="EMBL" id="KAF6162492.1"/>
    </source>
</evidence>
<evidence type="ECO:0000256" key="1">
    <source>
        <dbReference type="ARBA" id="ARBA00022723"/>
    </source>
</evidence>
<dbReference type="PANTHER" id="PTHR46502">
    <property type="entry name" value="C2 DOMAIN-CONTAINING"/>
    <property type="match status" value="1"/>
</dbReference>
<organism evidence="4 5">
    <name type="scientific">Kingdonia uniflora</name>
    <dbReference type="NCBI Taxonomy" id="39325"/>
    <lineage>
        <taxon>Eukaryota</taxon>
        <taxon>Viridiplantae</taxon>
        <taxon>Streptophyta</taxon>
        <taxon>Embryophyta</taxon>
        <taxon>Tracheophyta</taxon>
        <taxon>Spermatophyta</taxon>
        <taxon>Magnoliopsida</taxon>
        <taxon>Ranunculales</taxon>
        <taxon>Circaeasteraceae</taxon>
        <taxon>Kingdonia</taxon>
    </lineage>
</organism>
<dbReference type="OrthoDB" id="419768at2759"/>
<dbReference type="SMART" id="SM00239">
    <property type="entry name" value="C2"/>
    <property type="match status" value="1"/>
</dbReference>
<dbReference type="AlphaFoldDB" id="A0A7J7N620"/>
<dbReference type="Proteomes" id="UP000541444">
    <property type="component" value="Unassembled WGS sequence"/>
</dbReference>
<comment type="caution">
    <text evidence="4">The sequence shown here is derived from an EMBL/GenBank/DDBJ whole genome shotgun (WGS) entry which is preliminary data.</text>
</comment>
<evidence type="ECO:0000256" key="2">
    <source>
        <dbReference type="ARBA" id="ARBA00022837"/>
    </source>
</evidence>
<gene>
    <name evidence="4" type="ORF">GIB67_026330</name>
</gene>